<gene>
    <name evidence="1" type="ORF">DXG03_008659</name>
</gene>
<name>A0A9P7GBV0_9AGAR</name>
<keyword evidence="2" id="KW-1185">Reference proteome</keyword>
<reference evidence="1" key="2">
    <citation type="submission" date="2021-10" db="EMBL/GenBank/DDBJ databases">
        <title>Phylogenomics reveals ancestral predisposition of the termite-cultivated fungus Termitomyces towards a domesticated lifestyle.</title>
        <authorList>
            <person name="Auxier B."/>
            <person name="Grum-Grzhimaylo A."/>
            <person name="Cardenas M.E."/>
            <person name="Lodge J.D."/>
            <person name="Laessoe T."/>
            <person name="Pedersen O."/>
            <person name="Smith M.E."/>
            <person name="Kuyper T.W."/>
            <person name="Franco-Molano E.A."/>
            <person name="Baroni T.J."/>
            <person name="Aanen D.K."/>
        </authorList>
    </citation>
    <scope>NUCLEOTIDE SEQUENCE</scope>
    <source>
        <strain evidence="1">AP01</strain>
        <tissue evidence="1">Mycelium</tissue>
    </source>
</reference>
<evidence type="ECO:0000313" key="2">
    <source>
        <dbReference type="Proteomes" id="UP000775547"/>
    </source>
</evidence>
<dbReference type="EMBL" id="JABCKV010000073">
    <property type="protein sequence ID" value="KAG5644362.1"/>
    <property type="molecule type" value="Genomic_DNA"/>
</dbReference>
<dbReference type="Proteomes" id="UP000775547">
    <property type="component" value="Unassembled WGS sequence"/>
</dbReference>
<accession>A0A9P7GBV0</accession>
<dbReference type="AlphaFoldDB" id="A0A9P7GBV0"/>
<proteinExistence type="predicted"/>
<sequence>MFNVMEVYQKKEKVHTIRRSIVCSGNSLECLEEADAQEIGGAVNREEEDPEYMVTSLARIFDRSAYDKLGLKNVATLSLEPNGVRRRLRASSACRSGASRFWSSKDS</sequence>
<evidence type="ECO:0000313" key="1">
    <source>
        <dbReference type="EMBL" id="KAG5644362.1"/>
    </source>
</evidence>
<reference evidence="1" key="1">
    <citation type="submission" date="2020-07" db="EMBL/GenBank/DDBJ databases">
        <authorList>
            <person name="Nieuwenhuis M."/>
            <person name="Van De Peppel L.J.J."/>
        </authorList>
    </citation>
    <scope>NUCLEOTIDE SEQUENCE</scope>
    <source>
        <strain evidence="1">AP01</strain>
        <tissue evidence="1">Mycelium</tissue>
    </source>
</reference>
<organism evidence="1 2">
    <name type="scientific">Asterophora parasitica</name>
    <dbReference type="NCBI Taxonomy" id="117018"/>
    <lineage>
        <taxon>Eukaryota</taxon>
        <taxon>Fungi</taxon>
        <taxon>Dikarya</taxon>
        <taxon>Basidiomycota</taxon>
        <taxon>Agaricomycotina</taxon>
        <taxon>Agaricomycetes</taxon>
        <taxon>Agaricomycetidae</taxon>
        <taxon>Agaricales</taxon>
        <taxon>Tricholomatineae</taxon>
        <taxon>Lyophyllaceae</taxon>
        <taxon>Asterophora</taxon>
    </lineage>
</organism>
<protein>
    <submittedName>
        <fullName evidence="1">Uncharacterized protein</fullName>
    </submittedName>
</protein>
<comment type="caution">
    <text evidence="1">The sequence shown here is derived from an EMBL/GenBank/DDBJ whole genome shotgun (WGS) entry which is preliminary data.</text>
</comment>